<gene>
    <name evidence="2" type="ORF">RJT34_08977</name>
</gene>
<proteinExistence type="predicted"/>
<dbReference type="EMBL" id="JAYKXN010000002">
    <property type="protein sequence ID" value="KAK7311083.1"/>
    <property type="molecule type" value="Genomic_DNA"/>
</dbReference>
<dbReference type="AlphaFoldDB" id="A0AAN9K795"/>
<keyword evidence="1" id="KW-1133">Transmembrane helix</keyword>
<evidence type="ECO:0000256" key="1">
    <source>
        <dbReference type="SAM" id="Phobius"/>
    </source>
</evidence>
<keyword evidence="3" id="KW-1185">Reference proteome</keyword>
<organism evidence="2 3">
    <name type="scientific">Clitoria ternatea</name>
    <name type="common">Butterfly pea</name>
    <dbReference type="NCBI Taxonomy" id="43366"/>
    <lineage>
        <taxon>Eukaryota</taxon>
        <taxon>Viridiplantae</taxon>
        <taxon>Streptophyta</taxon>
        <taxon>Embryophyta</taxon>
        <taxon>Tracheophyta</taxon>
        <taxon>Spermatophyta</taxon>
        <taxon>Magnoliopsida</taxon>
        <taxon>eudicotyledons</taxon>
        <taxon>Gunneridae</taxon>
        <taxon>Pentapetalae</taxon>
        <taxon>rosids</taxon>
        <taxon>fabids</taxon>
        <taxon>Fabales</taxon>
        <taxon>Fabaceae</taxon>
        <taxon>Papilionoideae</taxon>
        <taxon>50 kb inversion clade</taxon>
        <taxon>NPAAA clade</taxon>
        <taxon>indigoferoid/millettioid clade</taxon>
        <taxon>Phaseoleae</taxon>
        <taxon>Clitoria</taxon>
    </lineage>
</organism>
<protein>
    <recommendedName>
        <fullName evidence="4">Reverse transcriptase domain-containing protein</fullName>
    </recommendedName>
</protein>
<feature type="transmembrane region" description="Helical" evidence="1">
    <location>
        <begin position="12"/>
        <end position="37"/>
    </location>
</feature>
<evidence type="ECO:0000313" key="3">
    <source>
        <dbReference type="Proteomes" id="UP001359559"/>
    </source>
</evidence>
<comment type="caution">
    <text evidence="2">The sequence shown here is derived from an EMBL/GenBank/DDBJ whole genome shotgun (WGS) entry which is preliminary data.</text>
</comment>
<reference evidence="2 3" key="1">
    <citation type="submission" date="2024-01" db="EMBL/GenBank/DDBJ databases">
        <title>The genomes of 5 underutilized Papilionoideae crops provide insights into root nodulation and disease resistance.</title>
        <authorList>
            <person name="Yuan L."/>
        </authorList>
    </citation>
    <scope>NUCLEOTIDE SEQUENCE [LARGE SCALE GENOMIC DNA]</scope>
    <source>
        <strain evidence="2">LY-2023</strain>
        <tissue evidence="2">Leaf</tissue>
    </source>
</reference>
<evidence type="ECO:0000313" key="2">
    <source>
        <dbReference type="EMBL" id="KAK7311083.1"/>
    </source>
</evidence>
<accession>A0AAN9K795</accession>
<evidence type="ECO:0008006" key="4">
    <source>
        <dbReference type="Google" id="ProtNLM"/>
    </source>
</evidence>
<sequence length="113" mass="12569">MKQGDPLSQYLFLFGAEALSYLLTCALVEGSLAGMLLTPRSPRLTHLLFADDAVIFAKATEEEAYTLMKVLNTFTQASGQKINISKLGITFKPQFPSPNLQDSHYPRPSLFRE</sequence>
<keyword evidence="1" id="KW-0812">Transmembrane</keyword>
<keyword evidence="1" id="KW-0472">Membrane</keyword>
<dbReference type="Proteomes" id="UP001359559">
    <property type="component" value="Unassembled WGS sequence"/>
</dbReference>
<name>A0AAN9K795_CLITE</name>